<name>A0A6M3Y570_9ZZZZ</name>
<dbReference type="EMBL" id="MT145101">
    <property type="protein sequence ID" value="QJI03586.1"/>
    <property type="molecule type" value="Genomic_DNA"/>
</dbReference>
<gene>
    <name evidence="1" type="ORF">MM415A00492_0004</name>
    <name evidence="2" type="ORF">TM448B04718_0006</name>
</gene>
<reference evidence="2" key="1">
    <citation type="submission" date="2020-03" db="EMBL/GenBank/DDBJ databases">
        <title>The deep terrestrial virosphere.</title>
        <authorList>
            <person name="Holmfeldt K."/>
            <person name="Nilsson E."/>
            <person name="Simone D."/>
            <person name="Lopez-Fernandez M."/>
            <person name="Wu X."/>
            <person name="de Brujin I."/>
            <person name="Lundin D."/>
            <person name="Andersson A."/>
            <person name="Bertilsson S."/>
            <person name="Dopson M."/>
        </authorList>
    </citation>
    <scope>NUCLEOTIDE SEQUENCE</scope>
    <source>
        <strain evidence="1">MM415A00492</strain>
        <strain evidence="2">TM448B04718</strain>
    </source>
</reference>
<sequence length="216" mass="24417">MGAYGEAPSFESIRKAYKKRLNKLAIELNIDGVDCEVLLEIVNSCGVKAIMSLLDVNSYDWFLKELMEKDKSHCINLINAINSKGLGIEDIIKTVLIFNDNYSDGSGRNLVPDMRYNSHLRDVTGSIFQTGHQGIAAFKFTNTNNSHWIFFGQPGINLNMDKLKERDPKLDGVGHVVVFKHKRDIQAIANTHTNSCDKSMCYVCCRSKFCFERLID</sequence>
<dbReference type="EMBL" id="MT142470">
    <property type="protein sequence ID" value="QJA81794.1"/>
    <property type="molecule type" value="Genomic_DNA"/>
</dbReference>
<accession>A0A6M3Y570</accession>
<dbReference type="AlphaFoldDB" id="A0A6M3Y570"/>
<protein>
    <submittedName>
        <fullName evidence="2">Uncharacterized protein</fullName>
    </submittedName>
</protein>
<evidence type="ECO:0000313" key="1">
    <source>
        <dbReference type="EMBL" id="QJA81794.1"/>
    </source>
</evidence>
<evidence type="ECO:0000313" key="2">
    <source>
        <dbReference type="EMBL" id="QJI03586.1"/>
    </source>
</evidence>
<organism evidence="2">
    <name type="scientific">viral metagenome</name>
    <dbReference type="NCBI Taxonomy" id="1070528"/>
    <lineage>
        <taxon>unclassified sequences</taxon>
        <taxon>metagenomes</taxon>
        <taxon>organismal metagenomes</taxon>
    </lineage>
</organism>
<proteinExistence type="predicted"/>